<dbReference type="Proteomes" id="UP000784294">
    <property type="component" value="Unassembled WGS sequence"/>
</dbReference>
<feature type="non-terminal residue" evidence="2">
    <location>
        <position position="1"/>
    </location>
</feature>
<keyword evidence="3" id="KW-1185">Reference proteome</keyword>
<gene>
    <name evidence="2" type="ORF">PXEA_LOCUS37537</name>
</gene>
<proteinExistence type="predicted"/>
<name>A0A3S5CVW3_9PLAT</name>
<evidence type="ECO:0000313" key="3">
    <source>
        <dbReference type="Proteomes" id="UP000784294"/>
    </source>
</evidence>
<evidence type="ECO:0000256" key="1">
    <source>
        <dbReference type="SAM" id="MobiDB-lite"/>
    </source>
</evidence>
<evidence type="ECO:0000313" key="2">
    <source>
        <dbReference type="EMBL" id="VEL44097.1"/>
    </source>
</evidence>
<sequence length="171" mass="19406">VSSDKIATTDLTSVTNDRLSNDNRSFQRKRERSTGNEGDVDCFGGKEEVMEEEPNQIVHGLMRAFSPCPTPLCSVRRQNRCLDRRTLPLYLSTDPYCTTLKVTCPEYFASRGVQFWVNQVFYQVPGVPNPVLWGRLSHGEIFEGQRLWLGPDPVSLCLFLLFSLAQTLSEI</sequence>
<reference evidence="2" key="1">
    <citation type="submission" date="2018-11" db="EMBL/GenBank/DDBJ databases">
        <authorList>
            <consortium name="Pathogen Informatics"/>
        </authorList>
    </citation>
    <scope>NUCLEOTIDE SEQUENCE</scope>
</reference>
<accession>A0A3S5CVW3</accession>
<comment type="caution">
    <text evidence="2">The sequence shown here is derived from an EMBL/GenBank/DDBJ whole genome shotgun (WGS) entry which is preliminary data.</text>
</comment>
<dbReference type="AlphaFoldDB" id="A0A3S5CVW3"/>
<feature type="region of interest" description="Disordered" evidence="1">
    <location>
        <begin position="17"/>
        <end position="43"/>
    </location>
</feature>
<organism evidence="2 3">
    <name type="scientific">Protopolystoma xenopodis</name>
    <dbReference type="NCBI Taxonomy" id="117903"/>
    <lineage>
        <taxon>Eukaryota</taxon>
        <taxon>Metazoa</taxon>
        <taxon>Spiralia</taxon>
        <taxon>Lophotrochozoa</taxon>
        <taxon>Platyhelminthes</taxon>
        <taxon>Monogenea</taxon>
        <taxon>Polyopisthocotylea</taxon>
        <taxon>Polystomatidea</taxon>
        <taxon>Polystomatidae</taxon>
        <taxon>Protopolystoma</taxon>
    </lineage>
</organism>
<dbReference type="EMBL" id="CAAALY010289489">
    <property type="protein sequence ID" value="VEL44097.1"/>
    <property type="molecule type" value="Genomic_DNA"/>
</dbReference>
<protein>
    <submittedName>
        <fullName evidence="2">Uncharacterized protein</fullName>
    </submittedName>
</protein>